<keyword evidence="5" id="KW-0736">Signalosome</keyword>
<dbReference type="InterPro" id="IPR019585">
    <property type="entry name" value="Rpn7/CSN1"/>
</dbReference>
<reference evidence="9 10" key="1">
    <citation type="journal article" date="2014" name="Genome Biol. Evol.">
        <title>The secreted proteins of Achlya hypogyna and Thraustotheca clavata identify the ancestral oomycete secretome and reveal gene acquisitions by horizontal gene transfer.</title>
        <authorList>
            <person name="Misner I."/>
            <person name="Blouin N."/>
            <person name="Leonard G."/>
            <person name="Richards T.A."/>
            <person name="Lane C.E."/>
        </authorList>
    </citation>
    <scope>NUCLEOTIDE SEQUENCE [LARGE SCALE GENOMIC DNA]</scope>
    <source>
        <strain evidence="9 10">ATCC 34112</strain>
    </source>
</reference>
<dbReference type="Pfam" id="PF01399">
    <property type="entry name" value="PCI"/>
    <property type="match status" value="1"/>
</dbReference>
<dbReference type="PROSITE" id="PS50250">
    <property type="entry name" value="PCI"/>
    <property type="match status" value="1"/>
</dbReference>
<comment type="similarity">
    <text evidence="3">Belongs to the CSN1 family.</text>
</comment>
<keyword evidence="10" id="KW-1185">Reference proteome</keyword>
<feature type="region of interest" description="Disordered" evidence="7">
    <location>
        <begin position="953"/>
        <end position="972"/>
    </location>
</feature>
<dbReference type="EMBL" id="JNBS01000592">
    <property type="protein sequence ID" value="OQS04574.1"/>
    <property type="molecule type" value="Genomic_DNA"/>
</dbReference>
<dbReference type="OrthoDB" id="422427at2759"/>
<feature type="domain" description="PCI" evidence="8">
    <location>
        <begin position="484"/>
        <end position="654"/>
    </location>
</feature>
<dbReference type="InterPro" id="IPR045135">
    <property type="entry name" value="Rpn7_N"/>
</dbReference>
<evidence type="ECO:0000256" key="3">
    <source>
        <dbReference type="ARBA" id="ARBA00008793"/>
    </source>
</evidence>
<comment type="caution">
    <text evidence="9">The sequence shown here is derived from an EMBL/GenBank/DDBJ whole genome shotgun (WGS) entry which is preliminary data.</text>
</comment>
<dbReference type="SMART" id="SM00088">
    <property type="entry name" value="PINT"/>
    <property type="match status" value="1"/>
</dbReference>
<dbReference type="STRING" id="74557.A0A1W0A2R9"/>
<gene>
    <name evidence="9" type="ORF">THRCLA_03207</name>
</gene>
<evidence type="ECO:0000256" key="6">
    <source>
        <dbReference type="ARBA" id="ARBA00023242"/>
    </source>
</evidence>
<accession>A0A1W0A2R9</accession>
<dbReference type="Proteomes" id="UP000243217">
    <property type="component" value="Unassembled WGS sequence"/>
</dbReference>
<feature type="region of interest" description="Disordered" evidence="7">
    <location>
        <begin position="1329"/>
        <end position="1354"/>
    </location>
</feature>
<dbReference type="Gene3D" id="1.25.40.570">
    <property type="match status" value="1"/>
</dbReference>
<dbReference type="SUPFAM" id="SSF46785">
    <property type="entry name" value="Winged helix' DNA-binding domain"/>
    <property type="match status" value="1"/>
</dbReference>
<dbReference type="GO" id="GO:0005737">
    <property type="term" value="C:cytoplasm"/>
    <property type="evidence" value="ECO:0007669"/>
    <property type="project" value="UniProtKB-SubCell"/>
</dbReference>
<evidence type="ECO:0000256" key="2">
    <source>
        <dbReference type="ARBA" id="ARBA00004496"/>
    </source>
</evidence>
<evidence type="ECO:0000256" key="1">
    <source>
        <dbReference type="ARBA" id="ARBA00004123"/>
    </source>
</evidence>
<dbReference type="Pfam" id="PF10602">
    <property type="entry name" value="RPN7"/>
    <property type="match status" value="1"/>
</dbReference>
<keyword evidence="4" id="KW-0963">Cytoplasm</keyword>
<proteinExistence type="inferred from homology"/>
<keyword evidence="6" id="KW-0539">Nucleus</keyword>
<dbReference type="InterPro" id="IPR000717">
    <property type="entry name" value="PCI_dom"/>
</dbReference>
<comment type="subcellular location">
    <subcellularLocation>
        <location evidence="2">Cytoplasm</location>
    </subcellularLocation>
    <subcellularLocation>
        <location evidence="1">Nucleus</location>
    </subcellularLocation>
</comment>
<feature type="region of interest" description="Disordered" evidence="7">
    <location>
        <begin position="880"/>
        <end position="901"/>
    </location>
</feature>
<dbReference type="PANTHER" id="PTHR14145:SF2">
    <property type="entry name" value="COP9 SIGNALOSOME COMPLEX SUBUNIT 1"/>
    <property type="match status" value="1"/>
</dbReference>
<evidence type="ECO:0000256" key="4">
    <source>
        <dbReference type="ARBA" id="ARBA00022490"/>
    </source>
</evidence>
<feature type="compositionally biased region" description="Low complexity" evidence="7">
    <location>
        <begin position="880"/>
        <end position="889"/>
    </location>
</feature>
<evidence type="ECO:0000256" key="5">
    <source>
        <dbReference type="ARBA" id="ARBA00022790"/>
    </source>
</evidence>
<evidence type="ECO:0000313" key="9">
    <source>
        <dbReference type="EMBL" id="OQS04574.1"/>
    </source>
</evidence>
<dbReference type="PANTHER" id="PTHR14145">
    <property type="entry name" value="26S PROTESOME SUBUNIT 6"/>
    <property type="match status" value="1"/>
</dbReference>
<evidence type="ECO:0000256" key="7">
    <source>
        <dbReference type="SAM" id="MobiDB-lite"/>
    </source>
</evidence>
<sequence length="1374" mass="154477">MDTMTHGIAPLPSAHFQQQIRLYFEAAHVSNDEWATILLVDVATAEQFRLQILNDNDGASPTNRPLYIGMCPHAYYKLLAESIHTWQVTRVNPLVALPPPIAGVEELRTSVDRILNLSSSTLFPLDSNAKLDQFIIAIGGARGIMTLLGIRTTIGSQILCPPTQSECLAAFNLKHGGASVNTKLTIGARQWTKHAQRSLDKWWGINKGSEAQKNLQAELKVREIMDTAVWINTHGLPNGPVVFEIRQQDGYGARWGCTRGEINFRGFRMGLETFDLEAVASKYSGVNRTRHLQFIVEYGKQCSLEPENKRAECLQYAKDALRMLLTDNMKATPPVNVQLYRELTTKYADLLPLDFQIDNSFIDTATRANVARHERLEQELNSYKSSLIKESIRIGHNDLGDFFYRVGDLSAALRCFVQARDYCMTDKHIIEMCFNVIRASVHLKNFGNVTNYLVKLEQSPVEGDNIFNSKVAATFGLVHLANKKYYNAALKFVECHIDIGSTYDEVIHAEDIALFGGLCALASFERNELKDKVTNNPSFKAFLELVPRVREMINDFYTSQYASCLNILNEVKEEWLLDMNLSAHVEELAKEIRHRAIVQYFFPYLSVDMKVMAEAFNTSVPELEEELRDLILRSKIQARIDSHNMILFAHQPDQRTKAYKHALSVGQQYTADTRAILFRMNLVKNNVIVEIVQRDLAAHSSAVRLVLTKFAERILALETQCEKQFRLLPQMIDDKIQGITDTMQVCIEETKGLIPDYSDRFEVIHKQIQAVSDTSSELHQGASEKIAQVAEEGAVIKDLVTNLHDTQRRATIAIQDAIQGAVENLQIARGEDKVEVMENIAVVQKTFAAQVDDIYKKVDEVLTKPASVVVVQAAPVHPTPVVQQPHTPADIQRPTTSPSKPVEPVVIAFDTAATVPPPKTPMVEPEVVEIVDVVEKKVTAPVLIQPSSKIPVGVHSKRRDNQNKAPAAQTTMSSFQLPSEMKQKIEHNITATLEPPSKPPVLIQPKAMSPLLPPPKALSPPELSESTLDLRLQLQTCQSNIEMLRGLVEATRSQLKMYQESNDAASERERQLLRAKIKKVNTEFHEVLPLLKPMLHDSELLSTPDLMLDNVPSLRIALLELSRNLNVVRQTRKHMSIEMRRSLEKIIDVINEAYQTAASDPIEDPNILIRHVERVARVLAFGIQSTICILSSSDMVSMKEIKSSIEQFSGALTERLQVDDGSQMVWQHISSLSTELHQAKFELREAIQNISQRLEESKAMTTSVFGEKLRSVHSRQDINDRGKAIATIEHELNALRGQMDERDELLQKLVVDMENKASKRQLLNYLSPENDMGKARNGPKLRSPINNLRKNPPLSSLYIENSKAKLNAKGQSTS</sequence>
<evidence type="ECO:0000313" key="10">
    <source>
        <dbReference type="Proteomes" id="UP000243217"/>
    </source>
</evidence>
<evidence type="ECO:0000259" key="8">
    <source>
        <dbReference type="PROSITE" id="PS50250"/>
    </source>
</evidence>
<name>A0A1W0A2R9_9STRA</name>
<dbReference type="GO" id="GO:0008180">
    <property type="term" value="C:COP9 signalosome"/>
    <property type="evidence" value="ECO:0007669"/>
    <property type="project" value="UniProtKB-KW"/>
</dbReference>
<organism evidence="9 10">
    <name type="scientific">Thraustotheca clavata</name>
    <dbReference type="NCBI Taxonomy" id="74557"/>
    <lineage>
        <taxon>Eukaryota</taxon>
        <taxon>Sar</taxon>
        <taxon>Stramenopiles</taxon>
        <taxon>Oomycota</taxon>
        <taxon>Saprolegniomycetes</taxon>
        <taxon>Saprolegniales</taxon>
        <taxon>Achlyaceae</taxon>
        <taxon>Thraustotheca</taxon>
    </lineage>
</organism>
<protein>
    <submittedName>
        <fullName evidence="9">COP9 signalosome complex subunit 1</fullName>
    </submittedName>
</protein>
<dbReference type="InterPro" id="IPR036390">
    <property type="entry name" value="WH_DNA-bd_sf"/>
</dbReference>